<evidence type="ECO:0000256" key="17">
    <source>
        <dbReference type="PIRSR" id="PIRSR006337-3"/>
    </source>
</evidence>
<keyword evidence="6" id="KW-0963">Cytoplasm</keyword>
<comment type="similarity">
    <text evidence="3 14">Belongs to the glycosyl hydrolase 13 family.</text>
</comment>
<dbReference type="Pfam" id="PF02922">
    <property type="entry name" value="CBM_48"/>
    <property type="match status" value="1"/>
</dbReference>
<evidence type="ECO:0000313" key="20">
    <source>
        <dbReference type="Proteomes" id="UP000198748"/>
    </source>
</evidence>
<evidence type="ECO:0000256" key="7">
    <source>
        <dbReference type="ARBA" id="ARBA00022801"/>
    </source>
</evidence>
<evidence type="ECO:0000256" key="9">
    <source>
        <dbReference type="ARBA" id="ARBA00023295"/>
    </source>
</evidence>
<dbReference type="InterPro" id="IPR013783">
    <property type="entry name" value="Ig-like_fold"/>
</dbReference>
<feature type="binding site" evidence="16">
    <location>
        <begin position="264"/>
        <end position="269"/>
    </location>
    <ligand>
        <name>substrate</name>
    </ligand>
</feature>
<dbReference type="InterPro" id="IPR012768">
    <property type="entry name" value="Trehalose_TreZ"/>
</dbReference>
<evidence type="ECO:0000313" key="19">
    <source>
        <dbReference type="EMBL" id="SDH21356.1"/>
    </source>
</evidence>
<organism evidence="19 20">
    <name type="scientific">Dyadobacter soli</name>
    <dbReference type="NCBI Taxonomy" id="659014"/>
    <lineage>
        <taxon>Bacteria</taxon>
        <taxon>Pseudomonadati</taxon>
        <taxon>Bacteroidota</taxon>
        <taxon>Cytophagia</taxon>
        <taxon>Cytophagales</taxon>
        <taxon>Spirosomataceae</taxon>
        <taxon>Dyadobacter</taxon>
    </lineage>
</organism>
<dbReference type="SUPFAM" id="SSF81296">
    <property type="entry name" value="E set domains"/>
    <property type="match status" value="1"/>
</dbReference>
<dbReference type="GO" id="GO:0005992">
    <property type="term" value="P:trehalose biosynthetic process"/>
    <property type="evidence" value="ECO:0007669"/>
    <property type="project" value="UniProtKB-UniRule"/>
</dbReference>
<evidence type="ECO:0000256" key="1">
    <source>
        <dbReference type="ARBA" id="ARBA00004496"/>
    </source>
</evidence>
<dbReference type="Gene3D" id="2.60.40.10">
    <property type="entry name" value="Immunoglobulins"/>
    <property type="match status" value="1"/>
</dbReference>
<dbReference type="CDD" id="cd02853">
    <property type="entry name" value="E_set_MTHase_like_N"/>
    <property type="match status" value="1"/>
</dbReference>
<keyword evidence="20" id="KW-1185">Reference proteome</keyword>
<sequence length="615" mass="70058">MNYEDLLAMRPGITFSEDGEAQVLLWAPKAEKVQVQFGKEGNALDLEQRDYGFWTLQTRALWPGDRYGFLLDRKGPFPDPATLYQPEGVHAPSEAFDVLKFQWTDRNWKNPAMKDYIIYEVHTGTFTPEGTFEAMEAKLDYLVALGVNAIEIMPLSQFAGGRNWGYDGVFPYSVQDSYGGPEALQRLVNACHKKGIAVVLDMVYNHLGPEGNVLSHFGHYFTDKYHTPWGDAINFDDAWSDAVRHYFVQNALMWFRDFHIDALRLDAVHAIKDFGPVHILQEIRQQVDMLARGTGKEHYLIVEMDLNDTRFVKPIEAGGYGMHAQWIDEFHHALRVSSGQERSGYYSDFEGVASLAKSLRDAYVFDGIYSDHRKRKFGVKADGIPGQQFIVFSQNHDHIGNRMLGERTSQLVSFEMQKLLAGTVFVSPFIPLLFMGEEWAEPNPFQYFVSHTEEELAEAVRKGRKSEFAAFHLEGEAPDPVAISTFENSKPQWALIDQQPHRTMLHYYRKWIALRKSEAVLHECDRDGLSAEVFEEKELITVQRVWGRQHLVAFLNFSKSPQEVLLPFEHLQWHKLIASSDPAWNGIQEMPALAGAGALSVAPESITVYINTINS</sequence>
<feature type="domain" description="Glycosyl hydrolase family 13 catalytic" evidence="18">
    <location>
        <begin position="101"/>
        <end position="464"/>
    </location>
</feature>
<evidence type="ECO:0000256" key="12">
    <source>
        <dbReference type="ARBA" id="ARBA00034013"/>
    </source>
</evidence>
<evidence type="ECO:0000256" key="16">
    <source>
        <dbReference type="PIRSR" id="PIRSR006337-2"/>
    </source>
</evidence>
<dbReference type="RefSeq" id="WP_090157540.1">
    <property type="nucleotide sequence ID" value="NZ_FNAN01000031.1"/>
</dbReference>
<protein>
    <recommendedName>
        <fullName evidence="5 13">Malto-oligosyltrehalose trehalohydrolase</fullName>
        <shortName evidence="14">MTHase</shortName>
        <ecNumber evidence="4 13">3.2.1.141</ecNumber>
    </recommendedName>
    <alternativeName>
        <fullName evidence="11 14">4-alpha-D-((1-&gt;4)-alpha-D-glucano)trehalose trehalohydrolase</fullName>
    </alternativeName>
    <alternativeName>
        <fullName evidence="10 14">Maltooligosyl trehalose trehalohydrolase</fullName>
    </alternativeName>
</protein>
<feature type="active site" description="Proton donor" evidence="15">
    <location>
        <position position="303"/>
    </location>
</feature>
<evidence type="ECO:0000256" key="3">
    <source>
        <dbReference type="ARBA" id="ARBA00008061"/>
    </source>
</evidence>
<evidence type="ECO:0000256" key="11">
    <source>
        <dbReference type="ARBA" id="ARBA00033284"/>
    </source>
</evidence>
<evidence type="ECO:0000256" key="6">
    <source>
        <dbReference type="ARBA" id="ARBA00022490"/>
    </source>
</evidence>
<gene>
    <name evidence="19" type="ORF">SAMN04487996_1316</name>
</gene>
<dbReference type="InterPro" id="IPR014756">
    <property type="entry name" value="Ig_E-set"/>
</dbReference>
<dbReference type="EC" id="3.2.1.141" evidence="4 13"/>
<dbReference type="InterPro" id="IPR004193">
    <property type="entry name" value="Glyco_hydro_13_N"/>
</dbReference>
<keyword evidence="9 14" id="KW-0326">Glycosidase</keyword>
<evidence type="ECO:0000256" key="5">
    <source>
        <dbReference type="ARBA" id="ARBA00015938"/>
    </source>
</evidence>
<dbReference type="STRING" id="659014.SAMN04487996_1316"/>
<dbReference type="AlphaFoldDB" id="A0A1G8AKL9"/>
<feature type="site" description="Transition state stabilizer" evidence="17">
    <location>
        <position position="397"/>
    </location>
</feature>
<comment type="subcellular location">
    <subcellularLocation>
        <location evidence="1 15">Cytoplasm</location>
    </subcellularLocation>
</comment>
<evidence type="ECO:0000256" key="4">
    <source>
        <dbReference type="ARBA" id="ARBA00012268"/>
    </source>
</evidence>
<comment type="catalytic activity">
    <reaction evidence="12 14">
        <text>hydrolysis of (1-&gt;4)-alpha-D-glucosidic linkage in 4-alpha-D-[(1-&gt;4)-alpha-D-glucanosyl]n trehalose to yield trehalose and (1-&gt;4)-alpha-D-glucan.</text>
        <dbReference type="EC" id="3.2.1.141"/>
    </reaction>
</comment>
<keyword evidence="8" id="KW-0119">Carbohydrate metabolism</keyword>
<proteinExistence type="inferred from homology"/>
<dbReference type="PANTHER" id="PTHR43651:SF11">
    <property type="entry name" value="MALTO-OLIGOSYLTREHALOSE TREHALOHYDROLASE"/>
    <property type="match status" value="1"/>
</dbReference>
<comment type="pathway">
    <text evidence="2 14">Glycan biosynthesis; trehalose biosynthesis.</text>
</comment>
<dbReference type="SMART" id="SM00642">
    <property type="entry name" value="Aamy"/>
    <property type="match status" value="1"/>
</dbReference>
<evidence type="ECO:0000259" key="18">
    <source>
        <dbReference type="SMART" id="SM00642"/>
    </source>
</evidence>
<reference evidence="20" key="1">
    <citation type="submission" date="2016-10" db="EMBL/GenBank/DDBJ databases">
        <authorList>
            <person name="Varghese N."/>
            <person name="Submissions S."/>
        </authorList>
    </citation>
    <scope>NUCLEOTIDE SEQUENCE [LARGE SCALE GENOMIC DNA]</scope>
    <source>
        <strain evidence="20">DSM 25329</strain>
    </source>
</reference>
<keyword evidence="7 14" id="KW-0378">Hydrolase</keyword>
<evidence type="ECO:0000256" key="14">
    <source>
        <dbReference type="PIRNR" id="PIRNR006337"/>
    </source>
</evidence>
<dbReference type="InterPro" id="IPR044901">
    <property type="entry name" value="Trehalose_TreZ_E-set_sf"/>
</dbReference>
<evidence type="ECO:0000256" key="8">
    <source>
        <dbReference type="ARBA" id="ARBA00023277"/>
    </source>
</evidence>
<dbReference type="PIRSF" id="PIRSF006337">
    <property type="entry name" value="Trehalose_TreZ"/>
    <property type="match status" value="1"/>
</dbReference>
<evidence type="ECO:0000256" key="13">
    <source>
        <dbReference type="NCBIfam" id="TIGR02402"/>
    </source>
</evidence>
<dbReference type="UniPathway" id="UPA00299"/>
<dbReference type="Proteomes" id="UP000198748">
    <property type="component" value="Unassembled WGS sequence"/>
</dbReference>
<dbReference type="SUPFAM" id="SSF51445">
    <property type="entry name" value="(Trans)glycosidases"/>
    <property type="match status" value="1"/>
</dbReference>
<feature type="binding site" evidence="16">
    <location>
        <begin position="328"/>
        <end position="332"/>
    </location>
    <ligand>
        <name>substrate</name>
    </ligand>
</feature>
<dbReference type="PANTHER" id="PTHR43651">
    <property type="entry name" value="1,4-ALPHA-GLUCAN-BRANCHING ENZYME"/>
    <property type="match status" value="1"/>
</dbReference>
<dbReference type="CDD" id="cd11325">
    <property type="entry name" value="AmyAc_GTHase"/>
    <property type="match status" value="1"/>
</dbReference>
<dbReference type="Gene3D" id="3.20.20.80">
    <property type="entry name" value="Glycosidases"/>
    <property type="match status" value="1"/>
</dbReference>
<dbReference type="InterPro" id="IPR006047">
    <property type="entry name" value="GH13_cat_dom"/>
</dbReference>
<dbReference type="InterPro" id="IPR017853">
    <property type="entry name" value="GH"/>
</dbReference>
<evidence type="ECO:0000256" key="2">
    <source>
        <dbReference type="ARBA" id="ARBA00005199"/>
    </source>
</evidence>
<name>A0A1G8AKL9_9BACT</name>
<dbReference type="GO" id="GO:0005737">
    <property type="term" value="C:cytoplasm"/>
    <property type="evidence" value="ECO:0007669"/>
    <property type="project" value="UniProtKB-SubCell"/>
</dbReference>
<dbReference type="OrthoDB" id="9761875at2"/>
<evidence type="ECO:0000256" key="15">
    <source>
        <dbReference type="PIRSR" id="PIRSR006337-1"/>
    </source>
</evidence>
<feature type="binding site" evidence="16">
    <location>
        <begin position="396"/>
        <end position="401"/>
    </location>
    <ligand>
        <name>substrate</name>
    </ligand>
</feature>
<feature type="active site" description="Nucleophile" evidence="15">
    <location>
        <position position="266"/>
    </location>
</feature>
<dbReference type="EMBL" id="FNAN01000031">
    <property type="protein sequence ID" value="SDH21356.1"/>
    <property type="molecule type" value="Genomic_DNA"/>
</dbReference>
<dbReference type="GO" id="GO:0033942">
    <property type="term" value="F:4-alpha-D-(1-&gt;4)-alpha-D-glucanotrehalose trehalohydrolase activity"/>
    <property type="evidence" value="ECO:0007669"/>
    <property type="project" value="UniProtKB-EC"/>
</dbReference>
<dbReference type="Pfam" id="PF00128">
    <property type="entry name" value="Alpha-amylase"/>
    <property type="match status" value="1"/>
</dbReference>
<evidence type="ECO:0000256" key="10">
    <source>
        <dbReference type="ARBA" id="ARBA00032057"/>
    </source>
</evidence>
<dbReference type="NCBIfam" id="TIGR02402">
    <property type="entry name" value="trehalose_TreZ"/>
    <property type="match status" value="1"/>
</dbReference>
<accession>A0A1G8AKL9</accession>
<dbReference type="Gene3D" id="1.10.10.760">
    <property type="entry name" value="E-set domains of sugar-utilizing enzymes"/>
    <property type="match status" value="1"/>
</dbReference>